<accession>A0A834Y946</accession>
<name>A0A834Y946_TETSI</name>
<evidence type="ECO:0000256" key="1">
    <source>
        <dbReference type="ARBA" id="ARBA00022737"/>
    </source>
</evidence>
<dbReference type="PANTHER" id="PTHR47926">
    <property type="entry name" value="PENTATRICOPEPTIDE REPEAT-CONTAINING PROTEIN"/>
    <property type="match status" value="1"/>
</dbReference>
<dbReference type="Proteomes" id="UP000655225">
    <property type="component" value="Unassembled WGS sequence"/>
</dbReference>
<dbReference type="OMA" id="ISKVHER"/>
<dbReference type="InterPro" id="IPR002885">
    <property type="entry name" value="PPR_rpt"/>
</dbReference>
<dbReference type="GO" id="GO:0008270">
    <property type="term" value="F:zinc ion binding"/>
    <property type="evidence" value="ECO:0007669"/>
    <property type="project" value="InterPro"/>
</dbReference>
<keyword evidence="4" id="KW-1185">Reference proteome</keyword>
<organism evidence="3 4">
    <name type="scientific">Tetracentron sinense</name>
    <name type="common">Spur-leaf</name>
    <dbReference type="NCBI Taxonomy" id="13715"/>
    <lineage>
        <taxon>Eukaryota</taxon>
        <taxon>Viridiplantae</taxon>
        <taxon>Streptophyta</taxon>
        <taxon>Embryophyta</taxon>
        <taxon>Tracheophyta</taxon>
        <taxon>Spermatophyta</taxon>
        <taxon>Magnoliopsida</taxon>
        <taxon>Trochodendrales</taxon>
        <taxon>Trochodendraceae</taxon>
        <taxon>Tetracentron</taxon>
    </lineage>
</organism>
<dbReference type="Pfam" id="PF14432">
    <property type="entry name" value="DYW_deaminase"/>
    <property type="match status" value="1"/>
</dbReference>
<evidence type="ECO:0000313" key="4">
    <source>
        <dbReference type="Proteomes" id="UP000655225"/>
    </source>
</evidence>
<dbReference type="InterPro" id="IPR046960">
    <property type="entry name" value="PPR_At4g14850-like_plant"/>
</dbReference>
<feature type="domain" description="DYW" evidence="2">
    <location>
        <begin position="139"/>
        <end position="216"/>
    </location>
</feature>
<proteinExistence type="predicted"/>
<dbReference type="InterPro" id="IPR011990">
    <property type="entry name" value="TPR-like_helical_dom_sf"/>
</dbReference>
<protein>
    <recommendedName>
        <fullName evidence="2">DYW domain-containing protein</fullName>
    </recommendedName>
</protein>
<dbReference type="InterPro" id="IPR032867">
    <property type="entry name" value="DYW_dom"/>
</dbReference>
<dbReference type="Gene3D" id="1.25.40.10">
    <property type="entry name" value="Tetratricopeptide repeat domain"/>
    <property type="match status" value="1"/>
</dbReference>
<dbReference type="GO" id="GO:0009451">
    <property type="term" value="P:RNA modification"/>
    <property type="evidence" value="ECO:0007669"/>
    <property type="project" value="InterPro"/>
</dbReference>
<reference evidence="3 4" key="1">
    <citation type="submission" date="2020-04" db="EMBL/GenBank/DDBJ databases">
        <title>Plant Genome Project.</title>
        <authorList>
            <person name="Zhang R.-G."/>
        </authorList>
    </citation>
    <scope>NUCLEOTIDE SEQUENCE [LARGE SCALE GENOMIC DNA]</scope>
    <source>
        <strain evidence="3">YNK0</strain>
        <tissue evidence="3">Leaf</tissue>
    </source>
</reference>
<dbReference type="NCBIfam" id="TIGR00756">
    <property type="entry name" value="PPR"/>
    <property type="match status" value="2"/>
</dbReference>
<dbReference type="OrthoDB" id="185373at2759"/>
<comment type="caution">
    <text evidence="3">The sequence shown here is derived from an EMBL/GenBank/DDBJ whole genome shotgun (WGS) entry which is preliminary data.</text>
</comment>
<dbReference type="Pfam" id="PF13041">
    <property type="entry name" value="PPR_2"/>
    <property type="match status" value="1"/>
</dbReference>
<evidence type="ECO:0000313" key="3">
    <source>
        <dbReference type="EMBL" id="KAF8369501.1"/>
    </source>
</evidence>
<dbReference type="AlphaFoldDB" id="A0A834Y946"/>
<dbReference type="GO" id="GO:0003723">
    <property type="term" value="F:RNA binding"/>
    <property type="evidence" value="ECO:0007669"/>
    <property type="project" value="InterPro"/>
</dbReference>
<evidence type="ECO:0000259" key="2">
    <source>
        <dbReference type="Pfam" id="PF14432"/>
    </source>
</evidence>
<gene>
    <name evidence="3" type="ORF">HHK36_032476</name>
</gene>
<dbReference type="EMBL" id="JABCRI010000724">
    <property type="protein sequence ID" value="KAF8369501.1"/>
    <property type="molecule type" value="Genomic_DNA"/>
</dbReference>
<keyword evidence="1" id="KW-0677">Repeat</keyword>
<sequence length="254" mass="29475">MFCLYCSNFRLAINGRSEEALRLFEQMKGEGITPDSVSYIAVLCACSHMGWVKKGFCYFNSMLDEHGIKPELDHYACMVDLLGVQVCWRKRKESNKGDDAEEVRRTMRRRRIKRVPGCSSIEVDGVVHEFVAGDRDRGVLFDVEEEEKEAVIGYHSEKLALAFGFICTEPGSMLRIVKNIRICNDCHSAIKLVSMVFNRKIAVRDRKRFHHLKEGLVPAWITGEHTTNVKQNIWRITFLIGRERRKEFQERKKE</sequence>